<keyword evidence="1" id="KW-0812">Transmembrane</keyword>
<proteinExistence type="predicted"/>
<feature type="transmembrane region" description="Helical" evidence="1">
    <location>
        <begin position="159"/>
        <end position="181"/>
    </location>
</feature>
<feature type="transmembrane region" description="Helical" evidence="1">
    <location>
        <begin position="128"/>
        <end position="150"/>
    </location>
</feature>
<evidence type="ECO:0000313" key="2">
    <source>
        <dbReference type="EMBL" id="QEC56405.1"/>
    </source>
</evidence>
<keyword evidence="1" id="KW-1133">Transmembrane helix</keyword>
<dbReference type="PANTHER" id="PTHR40031">
    <property type="entry name" value="HYPOTHETICAL MEMBRANE SPANNING PROTEIN"/>
    <property type="match status" value="1"/>
</dbReference>
<evidence type="ECO:0000256" key="1">
    <source>
        <dbReference type="SAM" id="Phobius"/>
    </source>
</evidence>
<reference evidence="2 3" key="1">
    <citation type="journal article" date="2015" name="Int. J. Syst. Evol. Microbiol.">
        <title>Flavisolibacter ginsenosidimutans sp. nov., with ginsenoside-converting activity isolated from soil used for cultivating ginseng.</title>
        <authorList>
            <person name="Zhao Y."/>
            <person name="Liu Q."/>
            <person name="Kang M.S."/>
            <person name="Jin F."/>
            <person name="Yu H."/>
            <person name="Im W.T."/>
        </authorList>
    </citation>
    <scope>NUCLEOTIDE SEQUENCE [LARGE SCALE GENOMIC DNA]</scope>
    <source>
        <strain evidence="2 3">Gsoil 636</strain>
    </source>
</reference>
<dbReference type="EMBL" id="CP042433">
    <property type="protein sequence ID" value="QEC56405.1"/>
    <property type="molecule type" value="Genomic_DNA"/>
</dbReference>
<gene>
    <name evidence="2" type="ORF">FSB75_11050</name>
</gene>
<organism evidence="2 3">
    <name type="scientific">Flavisolibacter ginsenosidimutans</name>
    <dbReference type="NCBI Taxonomy" id="661481"/>
    <lineage>
        <taxon>Bacteria</taxon>
        <taxon>Pseudomonadati</taxon>
        <taxon>Bacteroidota</taxon>
        <taxon>Chitinophagia</taxon>
        <taxon>Chitinophagales</taxon>
        <taxon>Chitinophagaceae</taxon>
        <taxon>Flavisolibacter</taxon>
    </lineage>
</organism>
<accession>A0A5B8UK62</accession>
<dbReference type="InterPro" id="IPR007404">
    <property type="entry name" value="YdjM-like"/>
</dbReference>
<dbReference type="AlphaFoldDB" id="A0A5B8UK62"/>
<sequence length="338" mass="38923">MDSITHIVLGACIGEAVAGRQLHKRSMFYGALAQSVPDVDFVLGFFLHGADNVVAHRGITHSILFGVVAVLFLTWLVKNVIHKTPLPLKNVLLLFAVNIFVHLFIDTFNAYGVGLLMPFSRHRFTFNVLYVADPLFSIAPFISFLFLLFLHKSHKRRVMWIRTGIFVSAIYLCIAIVNKIIVDNAVQRNLSAQNKSTDFFTTPSPFNSLLWFVAAKEKNGYYTAYRSVFDKDTMRFTFFPRNETLTDTVGNQKDLHSLKDFAQGYYTFERWGDTTVLNVLRFGQEVGWYNPTDRFCFHYYLNFPAQNDLVVQRGRFEHWTKESLNAFFRRMFGAATSR</sequence>
<dbReference type="Pfam" id="PF04307">
    <property type="entry name" value="YdjM"/>
    <property type="match status" value="1"/>
</dbReference>
<dbReference type="OrthoDB" id="9781927at2"/>
<dbReference type="Proteomes" id="UP000321204">
    <property type="component" value="Chromosome"/>
</dbReference>
<dbReference type="GO" id="GO:0016787">
    <property type="term" value="F:hydrolase activity"/>
    <property type="evidence" value="ECO:0007669"/>
    <property type="project" value="UniProtKB-KW"/>
</dbReference>
<name>A0A5B8UK62_9BACT</name>
<dbReference type="RefSeq" id="WP_146787049.1">
    <property type="nucleotide sequence ID" value="NZ_BAABIO010000001.1"/>
</dbReference>
<dbReference type="KEGG" id="fgg:FSB75_11050"/>
<dbReference type="PANTHER" id="PTHR40031:SF1">
    <property type="entry name" value="MEMBRANE-BOUND METAL-DEPENDENT HYDROLASE"/>
    <property type="match status" value="1"/>
</dbReference>
<feature type="transmembrane region" description="Helical" evidence="1">
    <location>
        <begin position="90"/>
        <end position="108"/>
    </location>
</feature>
<protein>
    <submittedName>
        <fullName evidence="2">Metal-dependent hydrolase</fullName>
    </submittedName>
</protein>
<feature type="transmembrane region" description="Helical" evidence="1">
    <location>
        <begin position="59"/>
        <end position="78"/>
    </location>
</feature>
<dbReference type="InterPro" id="IPR053170">
    <property type="entry name" value="Transcription_regulator"/>
</dbReference>
<evidence type="ECO:0000313" key="3">
    <source>
        <dbReference type="Proteomes" id="UP000321204"/>
    </source>
</evidence>
<keyword evidence="3" id="KW-1185">Reference proteome</keyword>
<keyword evidence="1" id="KW-0472">Membrane</keyword>
<keyword evidence="2" id="KW-0378">Hydrolase</keyword>